<dbReference type="InterPro" id="IPR003594">
    <property type="entry name" value="HATPase_dom"/>
</dbReference>
<evidence type="ECO:0000313" key="3">
    <source>
        <dbReference type="Proteomes" id="UP000541444"/>
    </source>
</evidence>
<comment type="caution">
    <text evidence="2">The sequence shown here is derived from an EMBL/GenBank/DDBJ whole genome shotgun (WGS) entry which is preliminary data.</text>
</comment>
<name>A0A7J7LJP7_9MAGN</name>
<dbReference type="Proteomes" id="UP000541444">
    <property type="component" value="Unassembled WGS sequence"/>
</dbReference>
<dbReference type="InterPro" id="IPR005467">
    <property type="entry name" value="His_kinase_dom"/>
</dbReference>
<dbReference type="Gene3D" id="3.30.565.10">
    <property type="entry name" value="Histidine kinase-like ATPase, C-terminal domain"/>
    <property type="match status" value="1"/>
</dbReference>
<reference evidence="2 3" key="1">
    <citation type="journal article" date="2020" name="IScience">
        <title>Genome Sequencing of the Endangered Kingdonia uniflora (Circaeasteraceae, Ranunculales) Reveals Potential Mechanisms of Evolutionary Specialization.</title>
        <authorList>
            <person name="Sun Y."/>
            <person name="Deng T."/>
            <person name="Zhang A."/>
            <person name="Moore M.J."/>
            <person name="Landis J.B."/>
            <person name="Lin N."/>
            <person name="Zhang H."/>
            <person name="Zhang X."/>
            <person name="Huang J."/>
            <person name="Zhang X."/>
            <person name="Sun H."/>
            <person name="Wang H."/>
        </authorList>
    </citation>
    <scope>NUCLEOTIDE SEQUENCE [LARGE SCALE GENOMIC DNA]</scope>
    <source>
        <strain evidence="2">TB1705</strain>
        <tissue evidence="2">Leaf</tissue>
    </source>
</reference>
<organism evidence="2 3">
    <name type="scientific">Kingdonia uniflora</name>
    <dbReference type="NCBI Taxonomy" id="39325"/>
    <lineage>
        <taxon>Eukaryota</taxon>
        <taxon>Viridiplantae</taxon>
        <taxon>Streptophyta</taxon>
        <taxon>Embryophyta</taxon>
        <taxon>Tracheophyta</taxon>
        <taxon>Spermatophyta</taxon>
        <taxon>Magnoliopsida</taxon>
        <taxon>Ranunculales</taxon>
        <taxon>Circaeasteraceae</taxon>
        <taxon>Kingdonia</taxon>
    </lineage>
</organism>
<dbReference type="InterPro" id="IPR036890">
    <property type="entry name" value="HATPase_C_sf"/>
</dbReference>
<dbReference type="SUPFAM" id="SSF55874">
    <property type="entry name" value="ATPase domain of HSP90 chaperone/DNA topoisomerase II/histidine kinase"/>
    <property type="match status" value="1"/>
</dbReference>
<dbReference type="AlphaFoldDB" id="A0A7J7LJP7"/>
<dbReference type="Pfam" id="PF02518">
    <property type="entry name" value="HATPase_c"/>
    <property type="match status" value="1"/>
</dbReference>
<accession>A0A7J7LJP7</accession>
<evidence type="ECO:0000259" key="1">
    <source>
        <dbReference type="PROSITE" id="PS50109"/>
    </source>
</evidence>
<gene>
    <name evidence="2" type="ORF">GIB67_018461</name>
</gene>
<evidence type="ECO:0000313" key="2">
    <source>
        <dbReference type="EMBL" id="KAF6142750.1"/>
    </source>
</evidence>
<protein>
    <recommendedName>
        <fullName evidence="1">Histidine kinase domain-containing protein</fullName>
    </recommendedName>
</protein>
<dbReference type="OrthoDB" id="1924328at2759"/>
<dbReference type="PROSITE" id="PS50109">
    <property type="entry name" value="HIS_KIN"/>
    <property type="match status" value="1"/>
</dbReference>
<sequence length="87" mass="9707">MYFGNALNSFGLSYLCFAYRVTHSGGGIPEEFLSEMFENRTDTSEEGISLLISRKLLRLMNGDVRYLREAGKSSFIISVELASALKS</sequence>
<dbReference type="EMBL" id="JACGCM010002247">
    <property type="protein sequence ID" value="KAF6142750.1"/>
    <property type="molecule type" value="Genomic_DNA"/>
</dbReference>
<proteinExistence type="predicted"/>
<feature type="domain" description="Histidine kinase" evidence="1">
    <location>
        <begin position="19"/>
        <end position="83"/>
    </location>
</feature>
<keyword evidence="3" id="KW-1185">Reference proteome</keyword>